<evidence type="ECO:0000256" key="6">
    <source>
        <dbReference type="PROSITE-ProRule" id="PRU10141"/>
    </source>
</evidence>
<dbReference type="PROSITE" id="PS00107">
    <property type="entry name" value="PROTEIN_KINASE_ATP"/>
    <property type="match status" value="1"/>
</dbReference>
<dbReference type="PANTHER" id="PTHR24416">
    <property type="entry name" value="TYROSINE-PROTEIN KINASE RECEPTOR"/>
    <property type="match status" value="1"/>
</dbReference>
<evidence type="ECO:0000259" key="8">
    <source>
        <dbReference type="PROSITE" id="PS50011"/>
    </source>
</evidence>
<dbReference type="InterPro" id="IPR020635">
    <property type="entry name" value="Tyr_kinase_cat_dom"/>
</dbReference>
<dbReference type="FunFam" id="1.10.510.10:FF:000053">
    <property type="entry name" value="Epithelial discoidin domain-containing receptor 1"/>
    <property type="match status" value="1"/>
</dbReference>
<keyword evidence="4 6" id="KW-0547">Nucleotide-binding</keyword>
<comment type="caution">
    <text evidence="9">The sequence shown here is derived from an EMBL/GenBank/DDBJ whole genome shotgun (WGS) entry which is preliminary data.</text>
</comment>
<reference evidence="9 10" key="1">
    <citation type="submission" date="2024-07" db="EMBL/GenBank/DDBJ databases">
        <title>Chromosome-level genome assembly of the water stick insect Ranatra chinensis (Heteroptera: Nepidae).</title>
        <authorList>
            <person name="Liu X."/>
        </authorList>
    </citation>
    <scope>NUCLEOTIDE SEQUENCE [LARGE SCALE GENOMIC DNA]</scope>
    <source>
        <strain evidence="9">Cailab_2021Rc</strain>
        <tissue evidence="9">Muscle</tissue>
    </source>
</reference>
<evidence type="ECO:0000256" key="7">
    <source>
        <dbReference type="SAM" id="Phobius"/>
    </source>
</evidence>
<feature type="binding site" evidence="4">
    <location>
        <begin position="336"/>
        <end position="342"/>
    </location>
    <ligand>
        <name>ATP</name>
        <dbReference type="ChEBI" id="CHEBI:30616"/>
    </ligand>
</feature>
<comment type="catalytic activity">
    <reaction evidence="2">
        <text>L-tyrosyl-[protein] + ATP = O-phospho-L-tyrosyl-[protein] + ADP + H(+)</text>
        <dbReference type="Rhea" id="RHEA:10596"/>
        <dbReference type="Rhea" id="RHEA-COMP:10136"/>
        <dbReference type="Rhea" id="RHEA-COMP:20101"/>
        <dbReference type="ChEBI" id="CHEBI:15378"/>
        <dbReference type="ChEBI" id="CHEBI:30616"/>
        <dbReference type="ChEBI" id="CHEBI:46858"/>
        <dbReference type="ChEBI" id="CHEBI:61978"/>
        <dbReference type="ChEBI" id="CHEBI:456216"/>
        <dbReference type="EC" id="2.7.10.1"/>
    </reaction>
</comment>
<feature type="transmembrane region" description="Helical" evidence="7">
    <location>
        <begin position="49"/>
        <end position="72"/>
    </location>
</feature>
<keyword evidence="10" id="KW-1185">Reference proteome</keyword>
<dbReference type="InterPro" id="IPR001245">
    <property type="entry name" value="Ser-Thr/Tyr_kinase_cat_dom"/>
</dbReference>
<dbReference type="SUPFAM" id="SSF56112">
    <property type="entry name" value="Protein kinase-like (PK-like)"/>
    <property type="match status" value="1"/>
</dbReference>
<feature type="non-terminal residue" evidence="9">
    <location>
        <position position="1"/>
    </location>
</feature>
<dbReference type="GO" id="GO:0005524">
    <property type="term" value="F:ATP binding"/>
    <property type="evidence" value="ECO:0007669"/>
    <property type="project" value="UniProtKB-UniRule"/>
</dbReference>
<dbReference type="EMBL" id="JBFDAA010000016">
    <property type="protein sequence ID" value="KAL1117264.1"/>
    <property type="molecule type" value="Genomic_DNA"/>
</dbReference>
<comment type="subcellular location">
    <subcellularLocation>
        <location evidence="1">Membrane</location>
        <topology evidence="1">Single-pass membrane protein</topology>
    </subcellularLocation>
</comment>
<dbReference type="InterPro" id="IPR011009">
    <property type="entry name" value="Kinase-like_dom_sf"/>
</dbReference>
<dbReference type="GO" id="GO:0004714">
    <property type="term" value="F:transmembrane receptor protein tyrosine kinase activity"/>
    <property type="evidence" value="ECO:0007669"/>
    <property type="project" value="UniProtKB-EC"/>
</dbReference>
<keyword evidence="7" id="KW-0812">Transmembrane</keyword>
<keyword evidence="5" id="KW-0460">Magnesium</keyword>
<dbReference type="AlphaFoldDB" id="A0ABD0Y1A2"/>
<evidence type="ECO:0000256" key="1">
    <source>
        <dbReference type="ARBA" id="ARBA00004167"/>
    </source>
</evidence>
<dbReference type="InterPro" id="IPR017441">
    <property type="entry name" value="Protein_kinase_ATP_BS"/>
</dbReference>
<evidence type="ECO:0000313" key="10">
    <source>
        <dbReference type="Proteomes" id="UP001558652"/>
    </source>
</evidence>
<feature type="active site" description="Proton acceptor" evidence="3">
    <location>
        <position position="394"/>
    </location>
</feature>
<evidence type="ECO:0000256" key="2">
    <source>
        <dbReference type="ARBA" id="ARBA00051243"/>
    </source>
</evidence>
<dbReference type="Gene3D" id="1.10.510.10">
    <property type="entry name" value="Transferase(Phosphotransferase) domain 1"/>
    <property type="match status" value="1"/>
</dbReference>
<dbReference type="InterPro" id="IPR050122">
    <property type="entry name" value="RTK"/>
</dbReference>
<feature type="binding site" evidence="5">
    <location>
        <position position="399"/>
    </location>
    <ligand>
        <name>Mg(2+)</name>
        <dbReference type="ChEBI" id="CHEBI:18420"/>
    </ligand>
</feature>
<evidence type="ECO:0000256" key="3">
    <source>
        <dbReference type="PIRSR" id="PIRSR000615-1"/>
    </source>
</evidence>
<dbReference type="Proteomes" id="UP001558652">
    <property type="component" value="Unassembled WGS sequence"/>
</dbReference>
<evidence type="ECO:0000256" key="4">
    <source>
        <dbReference type="PIRSR" id="PIRSR000615-2"/>
    </source>
</evidence>
<dbReference type="InterPro" id="IPR000719">
    <property type="entry name" value="Prot_kinase_dom"/>
</dbReference>
<name>A0ABD0Y1A2_9HEMI</name>
<dbReference type="GO" id="GO:0016020">
    <property type="term" value="C:membrane"/>
    <property type="evidence" value="ECO:0007669"/>
    <property type="project" value="UniProtKB-SubCell"/>
</dbReference>
<evidence type="ECO:0000313" key="9">
    <source>
        <dbReference type="EMBL" id="KAL1117264.1"/>
    </source>
</evidence>
<accession>A0ABD0Y1A2</accession>
<protein>
    <recommendedName>
        <fullName evidence="8">Protein kinase domain-containing protein</fullName>
    </recommendedName>
</protein>
<dbReference type="Pfam" id="PF07714">
    <property type="entry name" value="PK_Tyr_Ser-Thr"/>
    <property type="match status" value="1"/>
</dbReference>
<dbReference type="PANTHER" id="PTHR24416:SF579">
    <property type="entry name" value="DISCOIDIN DOMAIN-CONTAINING RECEPTOR 2-LIKE PROTEIN"/>
    <property type="match status" value="1"/>
</dbReference>
<keyword evidence="7" id="KW-0472">Membrane</keyword>
<dbReference type="Gene3D" id="3.30.200.20">
    <property type="entry name" value="Phosphorylase Kinase, domain 1"/>
    <property type="match status" value="1"/>
</dbReference>
<gene>
    <name evidence="9" type="ORF">AAG570_004590</name>
</gene>
<dbReference type="PRINTS" id="PR00109">
    <property type="entry name" value="TYRKINASE"/>
</dbReference>
<feature type="domain" description="Protein kinase" evidence="8">
    <location>
        <begin position="250"/>
        <end position="535"/>
    </location>
</feature>
<sequence length="546" mass="61319">ADVAHGNFSTEAPPANEVPVQSDVYVDKEQNRPQSEIPVSTAKQDDQTYMAVIIGVLMAVIILLAVAIFLIVSRHRQRKCFASPLAAKAGLHQLPGGGGGGSGCGTAEKCHSGSTHGTYKTPPPDTALLMDVKLDEYQEPYQALKYAPYYSYSTVVMEMRDSLNKPTPIHSDTSYDYAVPELGTMPLLSPETTPPVPAMQEKDPMFPRTTVRSLKDDTKGKKSPSQQEVLNALKRRLEQTTVPEFPRHRLRMLKKLGEGAFGTLYVAEADGIPEYGVTTSLGKRLVAVKFLLHNASEQERFDFHRDMRLLAALEDHNIARVLGLCTRDEPLCVVMEYLEHGDLTQFLKTHVSAESNRTLPIGLKTLSFNCLLYMASQIASGMRYLESLNFVHRDLATRNCLVGKAYQIKVSDFGTDNEQYANDYYKIDGNMALPVRWMSWESISLGKYTTKSDVWSFGVTLWEILHLGRRRPYDAMTDAEVVDNLLRLQTEEEADFGYLPRAPSPCTKDIADLMAECWRKNEHERPTFREIHLFLQRKNLGYAPVT</sequence>
<organism evidence="9 10">
    <name type="scientific">Ranatra chinensis</name>
    <dbReference type="NCBI Taxonomy" id="642074"/>
    <lineage>
        <taxon>Eukaryota</taxon>
        <taxon>Metazoa</taxon>
        <taxon>Ecdysozoa</taxon>
        <taxon>Arthropoda</taxon>
        <taxon>Hexapoda</taxon>
        <taxon>Insecta</taxon>
        <taxon>Pterygota</taxon>
        <taxon>Neoptera</taxon>
        <taxon>Paraneoptera</taxon>
        <taxon>Hemiptera</taxon>
        <taxon>Heteroptera</taxon>
        <taxon>Panheteroptera</taxon>
        <taxon>Nepomorpha</taxon>
        <taxon>Nepidae</taxon>
        <taxon>Ranatrinae</taxon>
        <taxon>Ranatra</taxon>
    </lineage>
</organism>
<dbReference type="PROSITE" id="PS00109">
    <property type="entry name" value="PROTEIN_KINASE_TYR"/>
    <property type="match status" value="1"/>
</dbReference>
<proteinExistence type="predicted"/>
<evidence type="ECO:0000256" key="5">
    <source>
        <dbReference type="PIRSR" id="PIRSR000615-3"/>
    </source>
</evidence>
<keyword evidence="5" id="KW-0479">Metal-binding</keyword>
<dbReference type="SMART" id="SM00219">
    <property type="entry name" value="TyrKc"/>
    <property type="match status" value="1"/>
</dbReference>
<feature type="binding site" evidence="4 6">
    <location>
        <position position="289"/>
    </location>
    <ligand>
        <name>ATP</name>
        <dbReference type="ChEBI" id="CHEBI:30616"/>
    </ligand>
</feature>
<feature type="binding site" evidence="5">
    <location>
        <position position="412"/>
    </location>
    <ligand>
        <name>Mg(2+)</name>
        <dbReference type="ChEBI" id="CHEBI:18420"/>
    </ligand>
</feature>
<dbReference type="InterPro" id="IPR008266">
    <property type="entry name" value="Tyr_kinase_AS"/>
</dbReference>
<keyword evidence="4 6" id="KW-0067">ATP-binding</keyword>
<feature type="binding site" evidence="4">
    <location>
        <position position="398"/>
    </location>
    <ligand>
        <name>ATP</name>
        <dbReference type="ChEBI" id="CHEBI:30616"/>
    </ligand>
</feature>
<keyword evidence="7" id="KW-1133">Transmembrane helix</keyword>
<dbReference type="PROSITE" id="PS50011">
    <property type="entry name" value="PROTEIN_KINASE_DOM"/>
    <property type="match status" value="1"/>
</dbReference>